<protein>
    <submittedName>
        <fullName evidence="2">Glycosyltransferase</fullName>
    </submittedName>
</protein>
<dbReference type="PANTHER" id="PTHR43025:SF3">
    <property type="entry name" value="MONOGALACTOSYLDIACYLGLYCEROL SYNTHASE 1, CHLOROPLASTIC"/>
    <property type="match status" value="1"/>
</dbReference>
<dbReference type="InterPro" id="IPR007235">
    <property type="entry name" value="Glyco_trans_28_C"/>
</dbReference>
<name>A0ABT7NE94_9BURK</name>
<dbReference type="Pfam" id="PF04101">
    <property type="entry name" value="Glyco_tran_28_C"/>
    <property type="match status" value="1"/>
</dbReference>
<evidence type="ECO:0000313" key="2">
    <source>
        <dbReference type="EMBL" id="MDM0046254.1"/>
    </source>
</evidence>
<dbReference type="PANTHER" id="PTHR43025">
    <property type="entry name" value="MONOGALACTOSYLDIACYLGLYCEROL SYNTHASE"/>
    <property type="match status" value="1"/>
</dbReference>
<feature type="domain" description="Glycosyl transferase family 28 C-terminal" evidence="1">
    <location>
        <begin position="236"/>
        <end position="340"/>
    </location>
</feature>
<dbReference type="SUPFAM" id="SSF53756">
    <property type="entry name" value="UDP-Glycosyltransferase/glycogen phosphorylase"/>
    <property type="match status" value="1"/>
</dbReference>
<dbReference type="InterPro" id="IPR050519">
    <property type="entry name" value="Glycosyltransf_28_UgtP"/>
</dbReference>
<accession>A0ABT7NE94</accession>
<dbReference type="RefSeq" id="WP_286661338.1">
    <property type="nucleotide sequence ID" value="NZ_JASZYV010000003.1"/>
</dbReference>
<dbReference type="Gene3D" id="3.40.50.2000">
    <property type="entry name" value="Glycogen Phosphorylase B"/>
    <property type="match status" value="1"/>
</dbReference>
<gene>
    <name evidence="2" type="ORF">QTH91_17310</name>
</gene>
<evidence type="ECO:0000259" key="1">
    <source>
        <dbReference type="Pfam" id="PF04101"/>
    </source>
</evidence>
<proteinExistence type="predicted"/>
<dbReference type="EMBL" id="JASZYV010000003">
    <property type="protein sequence ID" value="MDM0046254.1"/>
    <property type="molecule type" value="Genomic_DNA"/>
</dbReference>
<reference evidence="2" key="1">
    <citation type="submission" date="2023-06" db="EMBL/GenBank/DDBJ databases">
        <authorList>
            <person name="Jiang Y."/>
            <person name="Liu Q."/>
        </authorList>
    </citation>
    <scope>NUCLEOTIDE SEQUENCE</scope>
    <source>
        <strain evidence="2">CGMCC 1.12089</strain>
    </source>
</reference>
<sequence>MRSPTPAARSHPTVVDLVYIDAGGGHRASALALQAAIERAGLPWTVRLVNLREMLDPRGAFRRVTGMDPEDFYNQRLARGWTVGLAQELKLLQGLIRWGHTPLVRRLQRAWLRREPDLVVSLIPNFNRALCESLATSLPGVPYVTVLTDLADHPPNFWIEPGLAQHIVCGSDRALAQARAAGYDDRNAHAASGMLLRAEFHEAPSLPADERAALRVRLGLDPVQPTGLVLFGGQGSRAMLDIARHLPDTALILACGRNERLAQALRQPHGQRAPRVVLGFTPDVAHYMRLADFFIGKPGPGSISEAVQMRLPVIVSCNRSTLPQERYNAQWVQECGVGVVCRGFGAAALRPAVARLLADLPEHRAATARVNNRAAFELPQLLARILAESGQTGGGPAWRPSRTFRSVA</sequence>
<organism evidence="2 3">
    <name type="scientific">Variovorax dokdonensis</name>
    <dbReference type="NCBI Taxonomy" id="344883"/>
    <lineage>
        <taxon>Bacteria</taxon>
        <taxon>Pseudomonadati</taxon>
        <taxon>Pseudomonadota</taxon>
        <taxon>Betaproteobacteria</taxon>
        <taxon>Burkholderiales</taxon>
        <taxon>Comamonadaceae</taxon>
        <taxon>Variovorax</taxon>
    </lineage>
</organism>
<comment type="caution">
    <text evidence="2">The sequence shown here is derived from an EMBL/GenBank/DDBJ whole genome shotgun (WGS) entry which is preliminary data.</text>
</comment>
<keyword evidence="3" id="KW-1185">Reference proteome</keyword>
<evidence type="ECO:0000313" key="3">
    <source>
        <dbReference type="Proteomes" id="UP001174908"/>
    </source>
</evidence>
<dbReference type="Proteomes" id="UP001174908">
    <property type="component" value="Unassembled WGS sequence"/>
</dbReference>